<feature type="signal peptide" evidence="1">
    <location>
        <begin position="1"/>
        <end position="19"/>
    </location>
</feature>
<keyword evidence="4" id="KW-1185">Reference proteome</keyword>
<dbReference type="EMBL" id="CAJNOJ010000098">
    <property type="protein sequence ID" value="CAF1103886.1"/>
    <property type="molecule type" value="Genomic_DNA"/>
</dbReference>
<evidence type="ECO:0000313" key="5">
    <source>
        <dbReference type="Proteomes" id="UP000663852"/>
    </source>
</evidence>
<dbReference type="OrthoDB" id="9985272at2759"/>
<evidence type="ECO:0000313" key="2">
    <source>
        <dbReference type="EMBL" id="CAF1066188.1"/>
    </source>
</evidence>
<evidence type="ECO:0000313" key="4">
    <source>
        <dbReference type="Proteomes" id="UP000663828"/>
    </source>
</evidence>
<reference evidence="3" key="1">
    <citation type="submission" date="2021-02" db="EMBL/GenBank/DDBJ databases">
        <authorList>
            <person name="Nowell W R."/>
        </authorList>
    </citation>
    <scope>NUCLEOTIDE SEQUENCE</scope>
</reference>
<comment type="caution">
    <text evidence="3">The sequence shown here is derived from an EMBL/GenBank/DDBJ whole genome shotgun (WGS) entry which is preliminary data.</text>
</comment>
<name>A0A814PDR0_ADIRI</name>
<dbReference type="Proteomes" id="UP000663852">
    <property type="component" value="Unassembled WGS sequence"/>
</dbReference>
<evidence type="ECO:0000256" key="1">
    <source>
        <dbReference type="SAM" id="SignalP"/>
    </source>
</evidence>
<evidence type="ECO:0000313" key="3">
    <source>
        <dbReference type="EMBL" id="CAF1103886.1"/>
    </source>
</evidence>
<dbReference type="AlphaFoldDB" id="A0A814PDR0"/>
<protein>
    <submittedName>
        <fullName evidence="3">Uncharacterized protein</fullName>
    </submittedName>
</protein>
<keyword evidence="1" id="KW-0732">Signal</keyword>
<accession>A0A814PDR0</accession>
<dbReference type="Proteomes" id="UP000663828">
    <property type="component" value="Unassembled WGS sequence"/>
</dbReference>
<sequence>MHRLLTIIVLLIFLTQANTWPIKRQKLTLNTNDTCCVLVKLNINATRANYGRTFFESLILNNDSYKDVNEDNVCSLMHFFMQEAVLNGRPIKFSKGMFVLYDSTKEFFARLMTAKDAQVQGSDEHRSGYFKRLKYFALNSLKSIFKLKQMNRTVPDAFIYVRGDESSHFRERALSKLRRAKHYPAYGMDVKHGCMPNGFGHILFGKLKGLYNNESDPYYGDRIYIKPEEFGLQKFAHYIGHSGKYLKSISRRVMCKIAKFQTSPICSKDEAFRESIDTKLTRKWNQILSTIPILTENERTLMRSKVSQEGIHEIYRQASLYAADYIQVRDFQQELEHKYGRDARSRKGNEIIFTTEQLLQSRLSCDSTMLTNSLVPQTQCAKTR</sequence>
<feature type="chain" id="PRO_5036225490" evidence="1">
    <location>
        <begin position="20"/>
        <end position="384"/>
    </location>
</feature>
<dbReference type="EMBL" id="CAJNOR010001058">
    <property type="protein sequence ID" value="CAF1066188.1"/>
    <property type="molecule type" value="Genomic_DNA"/>
</dbReference>
<organism evidence="3 5">
    <name type="scientific">Adineta ricciae</name>
    <name type="common">Rotifer</name>
    <dbReference type="NCBI Taxonomy" id="249248"/>
    <lineage>
        <taxon>Eukaryota</taxon>
        <taxon>Metazoa</taxon>
        <taxon>Spiralia</taxon>
        <taxon>Gnathifera</taxon>
        <taxon>Rotifera</taxon>
        <taxon>Eurotatoria</taxon>
        <taxon>Bdelloidea</taxon>
        <taxon>Adinetida</taxon>
        <taxon>Adinetidae</taxon>
        <taxon>Adineta</taxon>
    </lineage>
</organism>
<gene>
    <name evidence="3" type="ORF">EDS130_LOCUS20131</name>
    <name evidence="2" type="ORF">XAT740_LOCUS16555</name>
</gene>
<proteinExistence type="predicted"/>